<feature type="transmembrane region" description="Helical" evidence="1">
    <location>
        <begin position="103"/>
        <end position="127"/>
    </location>
</feature>
<dbReference type="EMBL" id="BIFT01000001">
    <property type="protein sequence ID" value="GCE28733.1"/>
    <property type="molecule type" value="Genomic_DNA"/>
</dbReference>
<comment type="caution">
    <text evidence="3">The sequence shown here is derived from an EMBL/GenBank/DDBJ whole genome shotgun (WGS) entry which is preliminary data.</text>
</comment>
<dbReference type="InterPro" id="IPR011047">
    <property type="entry name" value="Quinoprotein_ADH-like_sf"/>
</dbReference>
<dbReference type="Gene3D" id="2.130.10.10">
    <property type="entry name" value="YVTN repeat-like/Quinoprotein amine dehydrogenase"/>
    <property type="match status" value="2"/>
</dbReference>
<keyword evidence="1" id="KW-0812">Transmembrane</keyword>
<dbReference type="RefSeq" id="WP_161982280.1">
    <property type="nucleotide sequence ID" value="NZ_BIFT01000001.1"/>
</dbReference>
<evidence type="ECO:0000259" key="2">
    <source>
        <dbReference type="Pfam" id="PF13360"/>
    </source>
</evidence>
<reference evidence="4" key="1">
    <citation type="submission" date="2018-12" db="EMBL/GenBank/DDBJ databases">
        <title>Tengunoibacter tsumagoiensis gen. nov., sp. nov., Dictyobacter kobayashii sp. nov., D. alpinus sp. nov., and D. joshuensis sp. nov. and description of Dictyobacteraceae fam. nov. within the order Ktedonobacterales isolated from Tengu-no-mugimeshi.</title>
        <authorList>
            <person name="Wang C.M."/>
            <person name="Zheng Y."/>
            <person name="Sakai Y."/>
            <person name="Toyoda A."/>
            <person name="Minakuchi Y."/>
            <person name="Abe K."/>
            <person name="Yokota A."/>
            <person name="Yabe S."/>
        </authorList>
    </citation>
    <scope>NUCLEOTIDE SEQUENCE [LARGE SCALE GENOMIC DNA]</scope>
    <source>
        <strain evidence="4">Uno16</strain>
    </source>
</reference>
<dbReference type="InterPro" id="IPR002372">
    <property type="entry name" value="PQQ_rpt_dom"/>
</dbReference>
<gene>
    <name evidence="3" type="ORF">KDA_42170</name>
</gene>
<evidence type="ECO:0000256" key="1">
    <source>
        <dbReference type="SAM" id="Phobius"/>
    </source>
</evidence>
<feature type="domain" description="Pyrrolo-quinoline quinone repeat" evidence="2">
    <location>
        <begin position="168"/>
        <end position="409"/>
    </location>
</feature>
<dbReference type="Proteomes" id="UP000287171">
    <property type="component" value="Unassembled WGS sequence"/>
</dbReference>
<dbReference type="AlphaFoldDB" id="A0A402BBG4"/>
<accession>A0A402BBG4</accession>
<sequence length="531" mass="58297">MADKEYFNPGIVDEQVDGLLQGNATPGPEARTARELQALYQSDLQSLERVWQRLDLGTDTGFGERPWLNNVSHHDTSSPHLERFRYVQGQHTQRKGTNSRLVLTRWFGLIAAVLVAALLVGSLIAFLNITGGSHHKSTISPPPRPTAPVVNAPNLQVKTVSGVYVGDDQYLTKNDPLTGKIIWRYDIKSATGVKTEYQKVYRIVPLGNTVFVLLANILDPAGAYEQRVVALNAQTGAVFWHKSLPDREPQDMIVADGTVYVSTLVVNTPTDKSAIYALDASKGSIKKSYTFSFASITMTWYAGNLYMGTSRGLYVMNAHDGKIAWQDQINVGNPFIVTRPQIVNGVVYVAFNYTSKESGVMRSFIRAYHAQTGANLWSTNELSNQVYDMTVSNQKLYFGLMHFVDGNLHAFGGIMYAYNIQNGKPDWSREIDGNASAAPAIANGVIYAPTYSGPQGKSCTITALDASTGQLKWKKPLMFGLAINPVVVNDQVYVAVFGITSNTGKLYAYKLDGTLAWEADHTQIVSMTAVA</sequence>
<dbReference type="InterPro" id="IPR018391">
    <property type="entry name" value="PQQ_b-propeller_rpt"/>
</dbReference>
<dbReference type="PANTHER" id="PTHR34512:SF30">
    <property type="entry name" value="OUTER MEMBRANE PROTEIN ASSEMBLY FACTOR BAMB"/>
    <property type="match status" value="1"/>
</dbReference>
<dbReference type="SMART" id="SM00564">
    <property type="entry name" value="PQQ"/>
    <property type="match status" value="8"/>
</dbReference>
<evidence type="ECO:0000313" key="4">
    <source>
        <dbReference type="Proteomes" id="UP000287171"/>
    </source>
</evidence>
<dbReference type="Pfam" id="PF13360">
    <property type="entry name" value="PQQ_2"/>
    <property type="match status" value="1"/>
</dbReference>
<evidence type="ECO:0000313" key="3">
    <source>
        <dbReference type="EMBL" id="GCE28733.1"/>
    </source>
</evidence>
<keyword evidence="1" id="KW-0472">Membrane</keyword>
<proteinExistence type="predicted"/>
<dbReference type="SUPFAM" id="SSF50998">
    <property type="entry name" value="Quinoprotein alcohol dehydrogenase-like"/>
    <property type="match status" value="1"/>
</dbReference>
<name>A0A402BBG4_9CHLR</name>
<keyword evidence="1" id="KW-1133">Transmembrane helix</keyword>
<protein>
    <recommendedName>
        <fullName evidence="2">Pyrrolo-quinoline quinone repeat domain-containing protein</fullName>
    </recommendedName>
</protein>
<dbReference type="PANTHER" id="PTHR34512">
    <property type="entry name" value="CELL SURFACE PROTEIN"/>
    <property type="match status" value="1"/>
</dbReference>
<keyword evidence="4" id="KW-1185">Reference proteome</keyword>
<dbReference type="InterPro" id="IPR015943">
    <property type="entry name" value="WD40/YVTN_repeat-like_dom_sf"/>
</dbReference>
<organism evidence="3 4">
    <name type="scientific">Dictyobacter alpinus</name>
    <dbReference type="NCBI Taxonomy" id="2014873"/>
    <lineage>
        <taxon>Bacteria</taxon>
        <taxon>Bacillati</taxon>
        <taxon>Chloroflexota</taxon>
        <taxon>Ktedonobacteria</taxon>
        <taxon>Ktedonobacterales</taxon>
        <taxon>Dictyobacteraceae</taxon>
        <taxon>Dictyobacter</taxon>
    </lineage>
</organism>